<sequence length="510" mass="54438">MKKFFMSIVLLIVSIIGMATDYKDLLTVSVNGVSSEQEATISVEPTGGDKYTLSLKNFVMSQGGQKIGVGNIVLPDIAGETVDGATLLETSQIVKITEGDDPSIGSWLGPNLQDIPIELKAKIQGGKLYTVIHIDMKATLGQVIEVVFGRGYQLPNAGFENFHKEGTVDEPNAWHSFASAKGVYAGTAKSLGPYTFIAEGIMRPGSNGNKSVLLQSASFLFIVANGTMTTGCMIAGSTIASDKKNHAELDMSSTEKDSNGDPFYTLMNGRPDSLAVWVKFTQGEAVAAHPYATMSAAITDGTYYQDPEDKAYSNVLAKAKNNKIESKGGAWQRIVVPFDYVNKSVEGKAILVTLSTNADPGQGSKGDKLYVDDIELVYNSQLRGISVDGTPVANFDPNTLSYQLKTDKEPTADKIVATTNGALIKKTIATTAEGWDVTLTSLSNDLKSQTVYTLHFTKDTPSGIGTVNGTSGDQVNSIYNLQGVKVDAMQKDGVYIVKKANGQTVKVVGK</sequence>
<organism evidence="2 3">
    <name type="scientific">Hoylesella oralis ATCC 33269</name>
    <dbReference type="NCBI Taxonomy" id="873533"/>
    <lineage>
        <taxon>Bacteria</taxon>
        <taxon>Pseudomonadati</taxon>
        <taxon>Bacteroidota</taxon>
        <taxon>Bacteroidia</taxon>
        <taxon>Bacteroidales</taxon>
        <taxon>Prevotellaceae</taxon>
        <taxon>Hoylesella</taxon>
    </lineage>
</organism>
<protein>
    <recommendedName>
        <fullName evidence="1">Lipocalin-like domain-containing protein</fullName>
    </recommendedName>
</protein>
<dbReference type="eggNOG" id="COG3291">
    <property type="taxonomic scope" value="Bacteria"/>
</dbReference>
<dbReference type="Proteomes" id="UP000005580">
    <property type="component" value="Unassembled WGS sequence"/>
</dbReference>
<evidence type="ECO:0000313" key="3">
    <source>
        <dbReference type="Proteomes" id="UP000005580"/>
    </source>
</evidence>
<dbReference type="STRING" id="28134.SAMN05444288_1140"/>
<dbReference type="HOGENOM" id="CLU_546119_0_0_10"/>
<gene>
    <name evidence="2" type="ORF">HMPREF0663_12027</name>
</gene>
<dbReference type="Pfam" id="PF13944">
    <property type="entry name" value="Calycin_like"/>
    <property type="match status" value="1"/>
</dbReference>
<evidence type="ECO:0000259" key="1">
    <source>
        <dbReference type="Pfam" id="PF13944"/>
    </source>
</evidence>
<dbReference type="InterPro" id="IPR024311">
    <property type="entry name" value="Lipocalin-like"/>
</dbReference>
<name>E7RTF4_9BACT</name>
<dbReference type="EMBL" id="AEPE02000006">
    <property type="protein sequence ID" value="EFZ35960.1"/>
    <property type="molecule type" value="Genomic_DNA"/>
</dbReference>
<dbReference type="Gene3D" id="2.60.120.890">
    <property type="entry name" value="BT2081, beta-jelly-roll domain"/>
    <property type="match status" value="1"/>
</dbReference>
<dbReference type="InterPro" id="IPR038653">
    <property type="entry name" value="Put_CMD_sf"/>
</dbReference>
<accession>E7RTF4</accession>
<reference evidence="2" key="1">
    <citation type="submission" date="2011-01" db="EMBL/GenBank/DDBJ databases">
        <authorList>
            <person name="Muzny D."/>
            <person name="Qin X."/>
            <person name="Buhay C."/>
            <person name="Dugan-Rocha S."/>
            <person name="Ding Y."/>
            <person name="Chen G."/>
            <person name="Hawes A."/>
            <person name="Holder M."/>
            <person name="Jhangiani S."/>
            <person name="Johnson A."/>
            <person name="Khan Z."/>
            <person name="Li Z."/>
            <person name="Liu W."/>
            <person name="Liu X."/>
            <person name="Perez L."/>
            <person name="Shen H."/>
            <person name="Wang Q."/>
            <person name="Watt J."/>
            <person name="Xi L."/>
            <person name="Xin Y."/>
            <person name="Zhou J."/>
            <person name="Deng J."/>
            <person name="Jiang H."/>
            <person name="Liu Y."/>
            <person name="Qu J."/>
            <person name="Song X.-Z."/>
            <person name="Zhang L."/>
            <person name="Villasana D."/>
            <person name="Johnson A."/>
            <person name="Liu J."/>
            <person name="Liyanage D."/>
            <person name="Lorensuhewa L."/>
            <person name="Robinson T."/>
            <person name="Song A."/>
            <person name="Song B.-B."/>
            <person name="Dinh H."/>
            <person name="Thornton R."/>
            <person name="Coyle M."/>
            <person name="Francisco L."/>
            <person name="Jackson L."/>
            <person name="Javaid M."/>
            <person name="Korchina V."/>
            <person name="Kovar C."/>
            <person name="Mata R."/>
            <person name="Mathew T."/>
            <person name="Ngo R."/>
            <person name="Nguyen L."/>
            <person name="Nguyen N."/>
            <person name="Okwuonu G."/>
            <person name="Ongeri F."/>
            <person name="Pham C."/>
            <person name="Simmons D."/>
            <person name="Wilczek-Boney K."/>
            <person name="Hale W."/>
            <person name="Jakkamsetti A."/>
            <person name="Pham P."/>
            <person name="Ruth R."/>
            <person name="San Lucas F."/>
            <person name="Warren J."/>
            <person name="Zhang J."/>
            <person name="Zhao Z."/>
            <person name="Zhou C."/>
            <person name="Zhu D."/>
            <person name="Lee S."/>
            <person name="Bess C."/>
            <person name="Blankenburg K."/>
            <person name="Forbes L."/>
            <person name="Fu Q."/>
            <person name="Gubbala S."/>
            <person name="Hirani K."/>
            <person name="Jayaseelan J.C."/>
            <person name="Lara F."/>
            <person name="Munidasa M."/>
            <person name="Palculict T."/>
            <person name="Patil S."/>
            <person name="Pu L.-L."/>
            <person name="Saada N."/>
            <person name="Tang L."/>
            <person name="Weissenberger G."/>
            <person name="Zhu Y."/>
            <person name="Hemphill L."/>
            <person name="Shang Y."/>
            <person name="Youmans B."/>
            <person name="Ayvaz T."/>
            <person name="Ross M."/>
            <person name="Santibanez J."/>
            <person name="Aqrawi P."/>
            <person name="Gross S."/>
            <person name="Joshi V."/>
            <person name="Fowler G."/>
            <person name="Nazareth L."/>
            <person name="Reid J."/>
            <person name="Worley K."/>
            <person name="Petrosino J."/>
            <person name="Highlander S."/>
            <person name="Gibbs R."/>
        </authorList>
    </citation>
    <scope>NUCLEOTIDE SEQUENCE [LARGE SCALE GENOMIC DNA]</scope>
    <source>
        <strain evidence="2">ATCC 33269</strain>
    </source>
</reference>
<keyword evidence="3" id="KW-1185">Reference proteome</keyword>
<dbReference type="RefSeq" id="WP_004370224.1">
    <property type="nucleotide sequence ID" value="NZ_GL833119.1"/>
</dbReference>
<evidence type="ECO:0000313" key="2">
    <source>
        <dbReference type="EMBL" id="EFZ35960.1"/>
    </source>
</evidence>
<proteinExistence type="predicted"/>
<feature type="domain" description="Lipocalin-like" evidence="1">
    <location>
        <begin position="19"/>
        <end position="148"/>
    </location>
</feature>
<comment type="caution">
    <text evidence="2">The sequence shown here is derived from an EMBL/GenBank/DDBJ whole genome shotgun (WGS) entry which is preliminary data.</text>
</comment>
<dbReference type="AlphaFoldDB" id="E7RTF4"/>